<evidence type="ECO:0000313" key="2">
    <source>
        <dbReference type="EMBL" id="MDV5087841.1"/>
    </source>
</evidence>
<proteinExistence type="predicted"/>
<dbReference type="Gene3D" id="3.30.980.10">
    <property type="entry name" value="Threonyl-trna Synthetase, Chain A, domain 2"/>
    <property type="match status" value="1"/>
</dbReference>
<accession>A0ABU3Z7Y9</accession>
<dbReference type="SUPFAM" id="SSF52540">
    <property type="entry name" value="P-loop containing nucleoside triphosphate hydrolases"/>
    <property type="match status" value="1"/>
</dbReference>
<sequence length="549" mass="62998">MFTVTDNYGSSVNIPEGTTLGEAYNLLKPHDKYPIVLGAINNDVSDFQTIIKCDAHIRWITINTQEGHSAYQRTLILMLVRAADMLFPHSYVRVAHSLGKALYCELTFPDGELLTVHHVHQLEAQMKRIQDEFPDIEKIKVGREETIEYLQGVGKADDAALLEHMERVDVTYYRNGDMADYYFGPMLPSLTYAELFELQHYAPGFLLKYPDIDDPYVLEPYEEIPKFAKVFLEAKQWGRILDCSYVNQLNHYIDTGEITDIIELAEGLQEKKQASIADMIVAQSPAIKLVLIAGPSSAGKTTFTKRLCTQLRINDRKPLMLSLDDYFYERSKTPKLPNGDYDFESIAALDIDLFNENIRDLYEGKAVHLPTFHFTDGSRTFRDDAVQLESNSIVVVEGLHALNDDLSRIVPRYEKIKIYLGALTQLAINDHNRISTSDTRLVRRLVRDFKFRGANAQRTFKMWRDVRKGEKTNIFPFQEDADIIFNSALIYELPVLKKEAMPLLESVSKDDEYYPLAHHLIRFLSPFKELDGSFVPKRSLLREFIGNDN</sequence>
<dbReference type="RefSeq" id="WP_317329665.1">
    <property type="nucleotide sequence ID" value="NZ_JAWJZA010000001.1"/>
</dbReference>
<dbReference type="EMBL" id="JAWJZB010000003">
    <property type="protein sequence ID" value="MDV5087841.1"/>
    <property type="molecule type" value="Genomic_DNA"/>
</dbReference>
<dbReference type="Gene3D" id="3.40.50.300">
    <property type="entry name" value="P-loop containing nucleotide triphosphate hydrolases"/>
    <property type="match status" value="1"/>
</dbReference>
<keyword evidence="3" id="KW-1185">Reference proteome</keyword>
<dbReference type="InterPro" id="IPR006083">
    <property type="entry name" value="PRK/URK"/>
</dbReference>
<dbReference type="Proteomes" id="UP001272515">
    <property type="component" value="Unassembled WGS sequence"/>
</dbReference>
<dbReference type="PANTHER" id="PTHR10285">
    <property type="entry name" value="URIDINE KINASE"/>
    <property type="match status" value="1"/>
</dbReference>
<dbReference type="CDD" id="cd02028">
    <property type="entry name" value="UMPK_like"/>
    <property type="match status" value="1"/>
</dbReference>
<gene>
    <name evidence="2" type="ORF">RVY80_03135</name>
</gene>
<comment type="caution">
    <text evidence="2">The sequence shown here is derived from an EMBL/GenBank/DDBJ whole genome shotgun (WGS) entry which is preliminary data.</text>
</comment>
<reference evidence="2 3" key="1">
    <citation type="submission" date="2023-10" db="EMBL/GenBank/DDBJ databases">
        <title>Veillonella sp. nov., isolated from a pig farm feces dump.</title>
        <authorList>
            <person name="Chang Y.-H."/>
        </authorList>
    </citation>
    <scope>NUCLEOTIDE SEQUENCE [LARGE SCALE GENOMIC DNA]</scope>
    <source>
        <strain evidence="2 3">YH-vei2233</strain>
    </source>
</reference>
<organism evidence="2 3">
    <name type="scientific">Veillonella absiana</name>
    <dbReference type="NCBI Taxonomy" id="3079305"/>
    <lineage>
        <taxon>Bacteria</taxon>
        <taxon>Bacillati</taxon>
        <taxon>Bacillota</taxon>
        <taxon>Negativicutes</taxon>
        <taxon>Veillonellales</taxon>
        <taxon>Veillonellaceae</taxon>
        <taxon>Veillonella</taxon>
    </lineage>
</organism>
<dbReference type="Pfam" id="PF00485">
    <property type="entry name" value="PRK"/>
    <property type="match status" value="1"/>
</dbReference>
<dbReference type="InterPro" id="IPR018163">
    <property type="entry name" value="Thr/Ala-tRNA-synth_IIc_edit"/>
</dbReference>
<keyword evidence="2" id="KW-0418">Kinase</keyword>
<dbReference type="GO" id="GO:0016301">
    <property type="term" value="F:kinase activity"/>
    <property type="evidence" value="ECO:0007669"/>
    <property type="project" value="UniProtKB-KW"/>
</dbReference>
<evidence type="ECO:0000313" key="3">
    <source>
        <dbReference type="Proteomes" id="UP001272515"/>
    </source>
</evidence>
<dbReference type="SUPFAM" id="SSF55186">
    <property type="entry name" value="ThrRS/AlaRS common domain"/>
    <property type="match status" value="1"/>
</dbReference>
<dbReference type="InterPro" id="IPR027417">
    <property type="entry name" value="P-loop_NTPase"/>
</dbReference>
<protein>
    <submittedName>
        <fullName evidence="2">Nucleoside kinase</fullName>
    </submittedName>
</protein>
<evidence type="ECO:0000259" key="1">
    <source>
        <dbReference type="Pfam" id="PF00485"/>
    </source>
</evidence>
<keyword evidence="2" id="KW-0808">Transferase</keyword>
<name>A0ABU3Z7Y9_9FIRM</name>
<feature type="domain" description="Phosphoribulokinase/uridine kinase" evidence="1">
    <location>
        <begin position="292"/>
        <end position="487"/>
    </location>
</feature>